<name>A0ABM1T880_LIMPO</name>
<keyword evidence="1" id="KW-1185">Reference proteome</keyword>
<evidence type="ECO:0000313" key="1">
    <source>
        <dbReference type="Proteomes" id="UP000694941"/>
    </source>
</evidence>
<dbReference type="Proteomes" id="UP000694941">
    <property type="component" value="Unplaced"/>
</dbReference>
<accession>A0ABM1T880</accession>
<proteinExistence type="predicted"/>
<reference evidence="2" key="1">
    <citation type="submission" date="2025-08" db="UniProtKB">
        <authorList>
            <consortium name="RefSeq"/>
        </authorList>
    </citation>
    <scope>IDENTIFICATION</scope>
    <source>
        <tissue evidence="2">Muscle</tissue>
    </source>
</reference>
<dbReference type="GeneID" id="106468077"/>
<dbReference type="RefSeq" id="XP_022252086.1">
    <property type="nucleotide sequence ID" value="XM_022396378.1"/>
</dbReference>
<sequence>MVFDADDPVFASTSNMNHCEVVETTRLSMEAQQLCITPSKGLHIRQSKSDPLLQLKTHLICSDFDNHNLEEVALLKNWENLWDKQSAYDHGSDYSLGDIDDMSQVSYENNVLTIENLKSHYNSCFSCGVSWYEDHVSLDCPECGGYALQRPCPECEGQCESKWRRDLASSHKTRQAKWEGECKSKWIHKNNQQLFSDFNHNDGIKILNNFTKNLQTNIYE</sequence>
<gene>
    <name evidence="2" type="primary">LOC106468077</name>
</gene>
<evidence type="ECO:0000313" key="2">
    <source>
        <dbReference type="RefSeq" id="XP_022252086.1"/>
    </source>
</evidence>
<protein>
    <submittedName>
        <fullName evidence="2">Protein pinocchio-like isoform X1</fullName>
    </submittedName>
</protein>
<organism evidence="1 2">
    <name type="scientific">Limulus polyphemus</name>
    <name type="common">Atlantic horseshoe crab</name>
    <dbReference type="NCBI Taxonomy" id="6850"/>
    <lineage>
        <taxon>Eukaryota</taxon>
        <taxon>Metazoa</taxon>
        <taxon>Ecdysozoa</taxon>
        <taxon>Arthropoda</taxon>
        <taxon>Chelicerata</taxon>
        <taxon>Merostomata</taxon>
        <taxon>Xiphosura</taxon>
        <taxon>Limulidae</taxon>
        <taxon>Limulus</taxon>
    </lineage>
</organism>